<name>A0A967E8N4_9MICO</name>
<dbReference type="AlphaFoldDB" id="A0A967E8N4"/>
<protein>
    <submittedName>
        <fullName evidence="2">Uncharacterized protein</fullName>
    </submittedName>
</protein>
<evidence type="ECO:0000313" key="2">
    <source>
        <dbReference type="EMBL" id="NHN54375.1"/>
    </source>
</evidence>
<dbReference type="Proteomes" id="UP000744769">
    <property type="component" value="Unassembled WGS sequence"/>
</dbReference>
<reference evidence="2" key="1">
    <citation type="submission" date="2020-03" db="EMBL/GenBank/DDBJ databases">
        <title>Draft sequencing of Calidifontibacter sp. DB0510.</title>
        <authorList>
            <person name="Kim D.-U."/>
        </authorList>
    </citation>
    <scope>NUCLEOTIDE SEQUENCE</scope>
    <source>
        <strain evidence="2">DB0510</strain>
    </source>
</reference>
<evidence type="ECO:0000256" key="1">
    <source>
        <dbReference type="SAM" id="MobiDB-lite"/>
    </source>
</evidence>
<feature type="region of interest" description="Disordered" evidence="1">
    <location>
        <begin position="239"/>
        <end position="288"/>
    </location>
</feature>
<keyword evidence="3" id="KW-1185">Reference proteome</keyword>
<sequence>MPTYHDPLQDAAEASEALRGLAHASRVFDNPADTYGVLGDLLSGVRSLRQVLDQLGSAHLAHRDRAHDDDGDHAIGAAEALAAADDLHHAGTLLDGVEERVNAAMTHSGRVAWHAPAHELDREAVSTEAPRRWISVVFLQGAEADEVLDLIDRDGSDAAIEYLRGWDYGDETTDAALENGYVYDEPPTGQLDRTVTDGDYTLTYNPLMGHVSLLRSHPAAMSDAGLDETDVVTAREAISGVGPLDASTPRSSATPASARTQERPAGVDRDWFAGPTRSPGSTGRGLSL</sequence>
<organism evidence="2 3">
    <name type="scientific">Metallococcus carri</name>
    <dbReference type="NCBI Taxonomy" id="1656884"/>
    <lineage>
        <taxon>Bacteria</taxon>
        <taxon>Bacillati</taxon>
        <taxon>Actinomycetota</taxon>
        <taxon>Actinomycetes</taxon>
        <taxon>Micrococcales</taxon>
        <taxon>Dermacoccaceae</taxon>
        <taxon>Metallococcus</taxon>
    </lineage>
</organism>
<dbReference type="EMBL" id="JAAOIV010000001">
    <property type="protein sequence ID" value="NHN54375.1"/>
    <property type="molecule type" value="Genomic_DNA"/>
</dbReference>
<dbReference type="RefSeq" id="WP_166191918.1">
    <property type="nucleotide sequence ID" value="NZ_JAAOIV010000001.1"/>
</dbReference>
<gene>
    <name evidence="2" type="ORF">G9U51_01070</name>
</gene>
<feature type="compositionally biased region" description="Low complexity" evidence="1">
    <location>
        <begin position="246"/>
        <end position="259"/>
    </location>
</feature>
<accession>A0A967E8N4</accession>
<evidence type="ECO:0000313" key="3">
    <source>
        <dbReference type="Proteomes" id="UP000744769"/>
    </source>
</evidence>
<comment type="caution">
    <text evidence="2">The sequence shown here is derived from an EMBL/GenBank/DDBJ whole genome shotgun (WGS) entry which is preliminary data.</text>
</comment>
<proteinExistence type="predicted"/>
<feature type="compositionally biased region" description="Basic and acidic residues" evidence="1">
    <location>
        <begin position="260"/>
        <end position="271"/>
    </location>
</feature>